<keyword evidence="3" id="KW-1185">Reference proteome</keyword>
<keyword evidence="1" id="KW-0812">Transmembrane</keyword>
<reference evidence="2" key="1">
    <citation type="journal article" date="2014" name="Int. J. Syst. Evol. Microbiol.">
        <title>Complete genome sequence of Corynebacterium casei LMG S-19264T (=DSM 44701T), isolated from a smear-ripened cheese.</title>
        <authorList>
            <consortium name="US DOE Joint Genome Institute (JGI-PGF)"/>
            <person name="Walter F."/>
            <person name="Albersmeier A."/>
            <person name="Kalinowski J."/>
            <person name="Ruckert C."/>
        </authorList>
    </citation>
    <scope>NUCLEOTIDE SEQUENCE</scope>
    <source>
        <strain evidence="2">JCM 3086</strain>
    </source>
</reference>
<feature type="transmembrane region" description="Helical" evidence="1">
    <location>
        <begin position="16"/>
        <end position="34"/>
    </location>
</feature>
<keyword evidence="1" id="KW-1133">Transmembrane helix</keyword>
<organism evidence="2 3">
    <name type="scientific">Streptomyces brasiliensis</name>
    <dbReference type="NCBI Taxonomy" id="1954"/>
    <lineage>
        <taxon>Bacteria</taxon>
        <taxon>Bacillati</taxon>
        <taxon>Actinomycetota</taxon>
        <taxon>Actinomycetes</taxon>
        <taxon>Kitasatosporales</taxon>
        <taxon>Streptomycetaceae</taxon>
        <taxon>Streptomyces</taxon>
    </lineage>
</organism>
<protein>
    <recommendedName>
        <fullName evidence="4">FUSC family protein</fullName>
    </recommendedName>
</protein>
<name>A0A917LD75_9ACTN</name>
<evidence type="ECO:0000313" key="2">
    <source>
        <dbReference type="EMBL" id="GGJ57648.1"/>
    </source>
</evidence>
<evidence type="ECO:0008006" key="4">
    <source>
        <dbReference type="Google" id="ProtNLM"/>
    </source>
</evidence>
<gene>
    <name evidence="2" type="ORF">GCM10010121_080310</name>
</gene>
<sequence>MFAVLAVALWLRPLNHAYWAAGMTTALSLLLGYFGQDAPSLLPTRLAGIALGAALSVAAAWSLLPVARGTTASAARPVPTRTP</sequence>
<proteinExistence type="predicted"/>
<feature type="transmembrane region" description="Helical" evidence="1">
    <location>
        <begin position="46"/>
        <end position="64"/>
    </location>
</feature>
<dbReference type="Proteomes" id="UP000657574">
    <property type="component" value="Unassembled WGS sequence"/>
</dbReference>
<reference evidence="2" key="2">
    <citation type="submission" date="2020-09" db="EMBL/GenBank/DDBJ databases">
        <authorList>
            <person name="Sun Q."/>
            <person name="Ohkuma M."/>
        </authorList>
    </citation>
    <scope>NUCLEOTIDE SEQUENCE</scope>
    <source>
        <strain evidence="2">JCM 3086</strain>
    </source>
</reference>
<evidence type="ECO:0000313" key="3">
    <source>
        <dbReference type="Proteomes" id="UP000657574"/>
    </source>
</evidence>
<comment type="caution">
    <text evidence="2">The sequence shown here is derived from an EMBL/GenBank/DDBJ whole genome shotgun (WGS) entry which is preliminary data.</text>
</comment>
<evidence type="ECO:0000256" key="1">
    <source>
        <dbReference type="SAM" id="Phobius"/>
    </source>
</evidence>
<dbReference type="AlphaFoldDB" id="A0A917LD75"/>
<accession>A0A917LD75</accession>
<dbReference type="EMBL" id="BMQA01000054">
    <property type="protein sequence ID" value="GGJ57648.1"/>
    <property type="molecule type" value="Genomic_DNA"/>
</dbReference>
<keyword evidence="1" id="KW-0472">Membrane</keyword>